<dbReference type="EMBL" id="PUHP01002178">
    <property type="protein sequence ID" value="TQN64636.1"/>
    <property type="molecule type" value="Genomic_DNA"/>
</dbReference>
<evidence type="ECO:0000256" key="1">
    <source>
        <dbReference type="SAM" id="SignalP"/>
    </source>
</evidence>
<comment type="caution">
    <text evidence="2">The sequence shown here is derived from an EMBL/GenBank/DDBJ whole genome shotgun (WGS) entry which is preliminary data.</text>
</comment>
<evidence type="ECO:0000313" key="2">
    <source>
        <dbReference type="EMBL" id="TQN64636.1"/>
    </source>
</evidence>
<keyword evidence="1" id="KW-0732">Signal</keyword>
<dbReference type="OrthoDB" id="5382128at2759"/>
<organism evidence="2 3">
    <name type="scientific">Colletotrichum shisoi</name>
    <dbReference type="NCBI Taxonomy" id="2078593"/>
    <lineage>
        <taxon>Eukaryota</taxon>
        <taxon>Fungi</taxon>
        <taxon>Dikarya</taxon>
        <taxon>Ascomycota</taxon>
        <taxon>Pezizomycotina</taxon>
        <taxon>Sordariomycetes</taxon>
        <taxon>Hypocreomycetidae</taxon>
        <taxon>Glomerellales</taxon>
        <taxon>Glomerellaceae</taxon>
        <taxon>Colletotrichum</taxon>
        <taxon>Colletotrichum destructivum species complex</taxon>
    </lineage>
</organism>
<accession>A0A5Q4BCU9</accession>
<evidence type="ECO:0000313" key="3">
    <source>
        <dbReference type="Proteomes" id="UP000326340"/>
    </source>
</evidence>
<sequence>MPLEQPLLALVLTLLANVLNHYPNSSSLVAVGNYTRLLRQYAQQHYNKHYGNVLDIEENLRPGHRRANCRPRPLAPLLPLRLRRPHLVRLRRPVDAARAEVAFFANEERGFDVPASYKLQILSGEWTDVPGATYDKPLANAITNVK</sequence>
<feature type="signal peptide" evidence="1">
    <location>
        <begin position="1"/>
        <end position="20"/>
    </location>
</feature>
<dbReference type="AlphaFoldDB" id="A0A5Q4BCU9"/>
<keyword evidence="3" id="KW-1185">Reference proteome</keyword>
<proteinExistence type="predicted"/>
<gene>
    <name evidence="2" type="ORF">CSHISOI_10809</name>
</gene>
<feature type="chain" id="PRO_5024877145" evidence="1">
    <location>
        <begin position="21"/>
        <end position="146"/>
    </location>
</feature>
<protein>
    <submittedName>
        <fullName evidence="2">Uncharacterized protein</fullName>
    </submittedName>
</protein>
<dbReference type="Proteomes" id="UP000326340">
    <property type="component" value="Unassembled WGS sequence"/>
</dbReference>
<reference evidence="2 3" key="1">
    <citation type="journal article" date="2019" name="Sci. Rep.">
        <title>Colletotrichum shisoi sp. nov., an anthracnose pathogen of Perilla frutescens in Japan: molecular phylogenetic, morphological and genomic evidence.</title>
        <authorList>
            <person name="Gan P."/>
            <person name="Tsushima A."/>
            <person name="Hiroyama R."/>
            <person name="Narusaka M."/>
            <person name="Takano Y."/>
            <person name="Narusaka Y."/>
            <person name="Kawaradani M."/>
            <person name="Damm U."/>
            <person name="Shirasu K."/>
        </authorList>
    </citation>
    <scope>NUCLEOTIDE SEQUENCE [LARGE SCALE GENOMIC DNA]</scope>
    <source>
        <strain evidence="2 3">PG-2018a</strain>
    </source>
</reference>
<name>A0A5Q4BCU9_9PEZI</name>